<feature type="domain" description="Hydantoinase/oxoprolinase N-terminal" evidence="2">
    <location>
        <begin position="2"/>
        <end position="183"/>
    </location>
</feature>
<dbReference type="EMBL" id="QBKP01000005">
    <property type="protein sequence ID" value="PTX50589.1"/>
    <property type="molecule type" value="Genomic_DNA"/>
</dbReference>
<organism evidence="4 5">
    <name type="scientific">Gemmobacter caeni</name>
    <dbReference type="NCBI Taxonomy" id="589035"/>
    <lineage>
        <taxon>Bacteria</taxon>
        <taxon>Pseudomonadati</taxon>
        <taxon>Pseudomonadota</taxon>
        <taxon>Alphaproteobacteria</taxon>
        <taxon>Rhodobacterales</taxon>
        <taxon>Paracoccaceae</taxon>
        <taxon>Gemmobacter</taxon>
    </lineage>
</organism>
<dbReference type="InterPro" id="IPR049517">
    <property type="entry name" value="ACX-like_C"/>
</dbReference>
<comment type="caution">
    <text evidence="4">The sequence shown here is derived from an EMBL/GenBank/DDBJ whole genome shotgun (WGS) entry which is preliminary data.</text>
</comment>
<feature type="domain" description="Acetophenone carboxylase-like C-terminal" evidence="3">
    <location>
        <begin position="511"/>
        <end position="671"/>
    </location>
</feature>
<sequence length="688" mass="72848">MRFATDTGGTFTDLVVEDDDGFVRMFKASTTPDDPIRGVLDVLQVAADDYGISRAEMLAKGDLFIHGTTRAINAIVTGTAAKTALLCTWGNPEVLVLREGGRIEPFNFTVPYPKPYIPRALTFEVPERILHDGSVDQPLDEAALLAIIAEMKAQGVEAVAVSLLWSVVNPVHELRIGALLTEHLPGVPVTLSHEVNPILREYRRTSATAIDASLKPLMTTYMETLEARLREAGFSGRVLVLTSQGGVLDAVDVARQPIHSINSGPSMAPVAGRYFAEADCAAKDAIVADTGGTTYDVSLIRGGTIPWARETWIGQPFRGHMTGFPSIDVKSVGAGGGSIASVDEGGLLSVGPRSAGSVPGPVCYGKGGFEPTVTDAALVLGYLDPDNFLGGAISLDLIAAERAIEERIAKPLGLSVYEAASAILDVVTENMVQAIDDITVAQGFDPANAVLIGGGGAAGFNSVLIARRLGCKTLVMPQVGAALSAGGGLISELTNNFRVIAATRTDAFDADLVAKTLKDLREKAEAFLAATGDQAIESRITFSFEGHYPSQVWDIEVTLPSDRIGDVKALETAFHDTHEALFAVRDEGAPVEIVSWRVDVAVKIRSGSIGQMQNIGIGGKSTRRNCYFRETGLGEVRLASFSEMTEDDRVRGPAIVESPFTTVVVFPGSEARKVASGSVVIELLGENA</sequence>
<keyword evidence="5" id="KW-1185">Reference proteome</keyword>
<dbReference type="AlphaFoldDB" id="A0A2T6B3E2"/>
<dbReference type="InterPro" id="IPR045079">
    <property type="entry name" value="Oxoprolinase-like"/>
</dbReference>
<dbReference type="Pfam" id="PF19278">
    <property type="entry name" value="Hydant_A_C"/>
    <property type="match status" value="1"/>
</dbReference>
<gene>
    <name evidence="4" type="ORF">C8N34_105234</name>
</gene>
<dbReference type="RefSeq" id="WP_108128794.1">
    <property type="nucleotide sequence ID" value="NZ_QBKP01000005.1"/>
</dbReference>
<dbReference type="OrthoDB" id="9759608at2"/>
<evidence type="ECO:0000313" key="4">
    <source>
        <dbReference type="EMBL" id="PTX50589.1"/>
    </source>
</evidence>
<accession>A0A2T6B3E2</accession>
<evidence type="ECO:0000259" key="2">
    <source>
        <dbReference type="Pfam" id="PF05378"/>
    </source>
</evidence>
<dbReference type="InterPro" id="IPR008040">
    <property type="entry name" value="Hydant_A_N"/>
</dbReference>
<dbReference type="SUPFAM" id="SSF53067">
    <property type="entry name" value="Actin-like ATPase domain"/>
    <property type="match status" value="1"/>
</dbReference>
<dbReference type="GO" id="GO:0005829">
    <property type="term" value="C:cytosol"/>
    <property type="evidence" value="ECO:0007669"/>
    <property type="project" value="TreeGrafter"/>
</dbReference>
<dbReference type="Proteomes" id="UP000244224">
    <property type="component" value="Unassembled WGS sequence"/>
</dbReference>
<dbReference type="InterPro" id="IPR043129">
    <property type="entry name" value="ATPase_NBD"/>
</dbReference>
<dbReference type="Pfam" id="PF05378">
    <property type="entry name" value="Hydant_A_N"/>
    <property type="match status" value="1"/>
</dbReference>
<dbReference type="Pfam" id="PF01968">
    <property type="entry name" value="Hydantoinase_A"/>
    <property type="match status" value="1"/>
</dbReference>
<evidence type="ECO:0000259" key="1">
    <source>
        <dbReference type="Pfam" id="PF01968"/>
    </source>
</evidence>
<evidence type="ECO:0000259" key="3">
    <source>
        <dbReference type="Pfam" id="PF19278"/>
    </source>
</evidence>
<proteinExistence type="predicted"/>
<name>A0A2T6B3E2_9RHOB</name>
<dbReference type="GO" id="GO:0006749">
    <property type="term" value="P:glutathione metabolic process"/>
    <property type="evidence" value="ECO:0007669"/>
    <property type="project" value="TreeGrafter"/>
</dbReference>
<dbReference type="InterPro" id="IPR002821">
    <property type="entry name" value="Hydantoinase_A"/>
</dbReference>
<dbReference type="GO" id="GO:0017168">
    <property type="term" value="F:5-oxoprolinase (ATP-hydrolyzing) activity"/>
    <property type="evidence" value="ECO:0007669"/>
    <property type="project" value="TreeGrafter"/>
</dbReference>
<protein>
    <submittedName>
        <fullName evidence="4">N-methylhydantoinase A</fullName>
    </submittedName>
</protein>
<reference evidence="4 5" key="1">
    <citation type="submission" date="2018-04" db="EMBL/GenBank/DDBJ databases">
        <title>Genomic Encyclopedia of Archaeal and Bacterial Type Strains, Phase II (KMG-II): from individual species to whole genera.</title>
        <authorList>
            <person name="Goeker M."/>
        </authorList>
    </citation>
    <scope>NUCLEOTIDE SEQUENCE [LARGE SCALE GENOMIC DNA]</scope>
    <source>
        <strain evidence="4 5">DSM 21823</strain>
    </source>
</reference>
<dbReference type="PANTHER" id="PTHR11365:SF23">
    <property type="entry name" value="HYPOTHETICAL 5-OXOPROLINASE (EUROFUNG)-RELATED"/>
    <property type="match status" value="1"/>
</dbReference>
<dbReference type="PANTHER" id="PTHR11365">
    <property type="entry name" value="5-OXOPROLINASE RELATED"/>
    <property type="match status" value="1"/>
</dbReference>
<evidence type="ECO:0000313" key="5">
    <source>
        <dbReference type="Proteomes" id="UP000244224"/>
    </source>
</evidence>
<feature type="domain" description="Hydantoinase A/oxoprolinase" evidence="1">
    <location>
        <begin position="204"/>
        <end position="495"/>
    </location>
</feature>